<dbReference type="EMBL" id="CP061800">
    <property type="protein sequence ID" value="QTA88588.1"/>
    <property type="molecule type" value="Genomic_DNA"/>
</dbReference>
<name>A0A975GQ52_9BACT</name>
<evidence type="ECO:0000313" key="2">
    <source>
        <dbReference type="Proteomes" id="UP000663722"/>
    </source>
</evidence>
<dbReference type="KEGG" id="dmm:dnm_046350"/>
<reference evidence="1" key="1">
    <citation type="journal article" date="2021" name="Microb. Physiol.">
        <title>Proteogenomic Insights into the Physiology of Marine, Sulfate-Reducing, Filamentous Desulfonema limicola and Desulfonema magnum.</title>
        <authorList>
            <person name="Schnaars V."/>
            <person name="Wohlbrand L."/>
            <person name="Scheve S."/>
            <person name="Hinrichs C."/>
            <person name="Reinhardt R."/>
            <person name="Rabus R."/>
        </authorList>
    </citation>
    <scope>NUCLEOTIDE SEQUENCE</scope>
    <source>
        <strain evidence="1">4be13</strain>
    </source>
</reference>
<protein>
    <submittedName>
        <fullName evidence="1">Uncharacterized protein</fullName>
    </submittedName>
</protein>
<dbReference type="Proteomes" id="UP000663722">
    <property type="component" value="Chromosome"/>
</dbReference>
<proteinExistence type="predicted"/>
<evidence type="ECO:0000313" key="1">
    <source>
        <dbReference type="EMBL" id="QTA88588.1"/>
    </source>
</evidence>
<keyword evidence="2" id="KW-1185">Reference proteome</keyword>
<dbReference type="AlphaFoldDB" id="A0A975GQ52"/>
<organism evidence="1 2">
    <name type="scientific">Desulfonema magnum</name>
    <dbReference type="NCBI Taxonomy" id="45655"/>
    <lineage>
        <taxon>Bacteria</taxon>
        <taxon>Pseudomonadati</taxon>
        <taxon>Thermodesulfobacteriota</taxon>
        <taxon>Desulfobacteria</taxon>
        <taxon>Desulfobacterales</taxon>
        <taxon>Desulfococcaceae</taxon>
        <taxon>Desulfonema</taxon>
    </lineage>
</organism>
<accession>A0A975GQ52</accession>
<sequence length="40" mass="4665">MKEKAGFLRSLQKKRYIKTFAQVVIILRRFCPVLLAIVSV</sequence>
<gene>
    <name evidence="1" type="ORF">dnm_046350</name>
</gene>